<comment type="caution">
    <text evidence="9">The sequence shown here is derived from an EMBL/GenBank/DDBJ whole genome shotgun (WGS) entry which is preliminary data.</text>
</comment>
<organism evidence="9 10">
    <name type="scientific">Clostridium luticellarii</name>
    <dbReference type="NCBI Taxonomy" id="1691940"/>
    <lineage>
        <taxon>Bacteria</taxon>
        <taxon>Bacillati</taxon>
        <taxon>Bacillota</taxon>
        <taxon>Clostridia</taxon>
        <taxon>Eubacteriales</taxon>
        <taxon>Clostridiaceae</taxon>
        <taxon>Clostridium</taxon>
    </lineage>
</organism>
<keyword evidence="4 7" id="KW-0732">Signal</keyword>
<evidence type="ECO:0000256" key="5">
    <source>
        <dbReference type="ARBA" id="ARBA00023136"/>
    </source>
</evidence>
<dbReference type="Gene3D" id="3.40.50.2300">
    <property type="match status" value="2"/>
</dbReference>
<dbReference type="InterPro" id="IPR003760">
    <property type="entry name" value="PnrA-like"/>
</dbReference>
<dbReference type="AlphaFoldDB" id="A0A2T0BQM0"/>
<dbReference type="InterPro" id="IPR050957">
    <property type="entry name" value="BMP_lipoprotein"/>
</dbReference>
<reference evidence="9 10" key="1">
    <citation type="submission" date="2018-03" db="EMBL/GenBank/DDBJ databases">
        <title>Genome sequence of Clostridium luticellarii DSM 29923.</title>
        <authorList>
            <person name="Poehlein A."/>
            <person name="Daniel R."/>
        </authorList>
    </citation>
    <scope>NUCLEOTIDE SEQUENCE [LARGE SCALE GENOMIC DNA]</scope>
    <source>
        <strain evidence="9 10">DSM 29923</strain>
    </source>
</reference>
<evidence type="ECO:0000256" key="4">
    <source>
        <dbReference type="ARBA" id="ARBA00022729"/>
    </source>
</evidence>
<comment type="subcellular location">
    <subcellularLocation>
        <location evidence="1">Cell membrane</location>
        <topology evidence="1">Lipid-anchor</topology>
    </subcellularLocation>
</comment>
<feature type="domain" description="ABC transporter substrate-binding protein PnrA-like" evidence="8">
    <location>
        <begin position="47"/>
        <end position="339"/>
    </location>
</feature>
<protein>
    <submittedName>
        <fullName evidence="9">Membrane lipoprotein TmpC</fullName>
    </submittedName>
</protein>
<dbReference type="PANTHER" id="PTHR34296:SF2">
    <property type="entry name" value="ABC TRANSPORTER GUANOSINE-BINDING PROTEIN NUPN"/>
    <property type="match status" value="1"/>
</dbReference>
<dbReference type="SUPFAM" id="SSF53822">
    <property type="entry name" value="Periplasmic binding protein-like I"/>
    <property type="match status" value="1"/>
</dbReference>
<feature type="signal peptide" evidence="7">
    <location>
        <begin position="1"/>
        <end position="20"/>
    </location>
</feature>
<dbReference type="PROSITE" id="PS51257">
    <property type="entry name" value="PROKAR_LIPOPROTEIN"/>
    <property type="match status" value="1"/>
</dbReference>
<keyword evidence="10" id="KW-1185">Reference proteome</keyword>
<evidence type="ECO:0000256" key="7">
    <source>
        <dbReference type="SAM" id="SignalP"/>
    </source>
</evidence>
<keyword evidence="6 9" id="KW-0449">Lipoprotein</keyword>
<sequence>MKQIGSKVFLLILCISIVFAGCSNKNTQEYLDSGKQVNSVPLNIGIVTDMGGIKDKSFNESAWEGLKKAQKDLGVKASYIETKNENDYTKNMETALNGKKDLIWGIGFMMADAIKSEAQKHPNQKYAIIDNSYGSDTPSNVIGVTFKENESSFLVGYIAGKMTKTNTVGFIGGVEGPLIQKFQYGYMAGVRYANPDCKVVSEYAGSFSEPDKGKQIAARMYGGGADIIFHAAGATGNGLIECAKEMGKYCIGVDSDQSALAPDNVITSAMKKVDNAVYDVAEDLKNGRWNGGATLQYGLAEGGVDIAPTTNKLVPESILNEVNNIKAKVTSGQLKIPETEEEYNNFHQTY</sequence>
<accession>A0A2T0BQM0</accession>
<dbReference type="InterPro" id="IPR028082">
    <property type="entry name" value="Peripla_BP_I"/>
</dbReference>
<evidence type="ECO:0000313" key="9">
    <source>
        <dbReference type="EMBL" id="PRR86178.1"/>
    </source>
</evidence>
<dbReference type="CDD" id="cd06354">
    <property type="entry name" value="PBP1_PrnA-like"/>
    <property type="match status" value="1"/>
</dbReference>
<dbReference type="OrthoDB" id="9769871at2"/>
<evidence type="ECO:0000256" key="3">
    <source>
        <dbReference type="ARBA" id="ARBA00022475"/>
    </source>
</evidence>
<dbReference type="GO" id="GO:0005886">
    <property type="term" value="C:plasma membrane"/>
    <property type="evidence" value="ECO:0007669"/>
    <property type="project" value="UniProtKB-SubCell"/>
</dbReference>
<dbReference type="Proteomes" id="UP000237798">
    <property type="component" value="Unassembled WGS sequence"/>
</dbReference>
<proteinExistence type="inferred from homology"/>
<gene>
    <name evidence="9" type="primary">tmpC</name>
    <name evidence="9" type="ORF">CLLU_08280</name>
</gene>
<name>A0A2T0BQM0_9CLOT</name>
<dbReference type="Pfam" id="PF02608">
    <property type="entry name" value="Bmp"/>
    <property type="match status" value="1"/>
</dbReference>
<dbReference type="RefSeq" id="WP_106008324.1">
    <property type="nucleotide sequence ID" value="NZ_JALCQO010000016.1"/>
</dbReference>
<keyword evidence="5" id="KW-0472">Membrane</keyword>
<dbReference type="PANTHER" id="PTHR34296">
    <property type="entry name" value="TRANSCRIPTIONAL ACTIVATOR PROTEIN MED"/>
    <property type="match status" value="1"/>
</dbReference>
<keyword evidence="3" id="KW-1003">Cell membrane</keyword>
<dbReference type="EMBL" id="PVXP01000007">
    <property type="protein sequence ID" value="PRR86178.1"/>
    <property type="molecule type" value="Genomic_DNA"/>
</dbReference>
<evidence type="ECO:0000259" key="8">
    <source>
        <dbReference type="Pfam" id="PF02608"/>
    </source>
</evidence>
<evidence type="ECO:0000313" key="10">
    <source>
        <dbReference type="Proteomes" id="UP000237798"/>
    </source>
</evidence>
<evidence type="ECO:0000256" key="2">
    <source>
        <dbReference type="ARBA" id="ARBA00008610"/>
    </source>
</evidence>
<comment type="similarity">
    <text evidence="2">Belongs to the BMP lipoprotein family.</text>
</comment>
<evidence type="ECO:0000256" key="1">
    <source>
        <dbReference type="ARBA" id="ARBA00004193"/>
    </source>
</evidence>
<evidence type="ECO:0000256" key="6">
    <source>
        <dbReference type="ARBA" id="ARBA00023288"/>
    </source>
</evidence>
<feature type="chain" id="PRO_5039166516" evidence="7">
    <location>
        <begin position="21"/>
        <end position="350"/>
    </location>
</feature>